<evidence type="ECO:0000256" key="3">
    <source>
        <dbReference type="ARBA" id="ARBA00022679"/>
    </source>
</evidence>
<keyword evidence="4 8" id="KW-0812">Transmembrane</keyword>
<keyword evidence="11" id="KW-1185">Reference proteome</keyword>
<dbReference type="PATRIC" id="fig|224911.5.peg.6447"/>
<dbReference type="STRING" id="224911.AAV28_29110"/>
<name>Q89GN5_BRADU</name>
<feature type="transmembrane region" description="Helical" evidence="8">
    <location>
        <begin position="279"/>
        <end position="300"/>
    </location>
</feature>
<dbReference type="HOGENOM" id="CLU_024920_0_1_5"/>
<evidence type="ECO:0000256" key="5">
    <source>
        <dbReference type="ARBA" id="ARBA00022989"/>
    </source>
</evidence>
<dbReference type="AlphaFoldDB" id="Q89GN5"/>
<keyword evidence="7" id="KW-0270">Exopolysaccharide synthesis</keyword>
<dbReference type="GO" id="GO:0009242">
    <property type="term" value="P:colanic acid biosynthetic process"/>
    <property type="evidence" value="ECO:0000318"/>
    <property type="project" value="GO_Central"/>
</dbReference>
<evidence type="ECO:0000256" key="7">
    <source>
        <dbReference type="ARBA" id="ARBA00023169"/>
    </source>
</evidence>
<protein>
    <submittedName>
        <fullName evidence="10">Bll6310 protein</fullName>
    </submittedName>
</protein>
<dbReference type="Proteomes" id="UP000002526">
    <property type="component" value="Chromosome"/>
</dbReference>
<dbReference type="InParanoid" id="Q89GN5"/>
<evidence type="ECO:0000256" key="2">
    <source>
        <dbReference type="ARBA" id="ARBA00006464"/>
    </source>
</evidence>
<evidence type="ECO:0000256" key="6">
    <source>
        <dbReference type="ARBA" id="ARBA00023136"/>
    </source>
</evidence>
<dbReference type="GO" id="GO:0089702">
    <property type="term" value="F:undecaprenyl-phosphate glucose phosphotransferase activity"/>
    <property type="evidence" value="ECO:0000318"/>
    <property type="project" value="GO_Central"/>
</dbReference>
<feature type="transmembrane region" description="Helical" evidence="8">
    <location>
        <begin position="446"/>
        <end position="470"/>
    </location>
</feature>
<evidence type="ECO:0000256" key="4">
    <source>
        <dbReference type="ARBA" id="ARBA00022692"/>
    </source>
</evidence>
<evidence type="ECO:0000256" key="8">
    <source>
        <dbReference type="SAM" id="Phobius"/>
    </source>
</evidence>
<dbReference type="PhylomeDB" id="Q89GN5"/>
<feature type="domain" description="Bacterial sugar transferase" evidence="9">
    <location>
        <begin position="444"/>
        <end position="625"/>
    </location>
</feature>
<dbReference type="GO" id="GO:0000271">
    <property type="term" value="P:polysaccharide biosynthetic process"/>
    <property type="evidence" value="ECO:0007669"/>
    <property type="project" value="UniProtKB-KW"/>
</dbReference>
<dbReference type="EnsemblBacteria" id="BAC51575">
    <property type="protein sequence ID" value="BAC51575"/>
    <property type="gene ID" value="BAC51575"/>
</dbReference>
<dbReference type="PANTHER" id="PTHR30576">
    <property type="entry name" value="COLANIC BIOSYNTHESIS UDP-GLUCOSE LIPID CARRIER TRANSFERASE"/>
    <property type="match status" value="1"/>
</dbReference>
<dbReference type="eggNOG" id="COG2148">
    <property type="taxonomic scope" value="Bacteria"/>
</dbReference>
<feature type="transmembrane region" description="Helical" evidence="8">
    <location>
        <begin position="173"/>
        <end position="193"/>
    </location>
</feature>
<dbReference type="GO" id="GO:0016020">
    <property type="term" value="C:membrane"/>
    <property type="evidence" value="ECO:0007669"/>
    <property type="project" value="UniProtKB-SubCell"/>
</dbReference>
<evidence type="ECO:0000313" key="11">
    <source>
        <dbReference type="Proteomes" id="UP000002526"/>
    </source>
</evidence>
<feature type="transmembrane region" description="Helical" evidence="8">
    <location>
        <begin position="213"/>
        <end position="232"/>
    </location>
</feature>
<evidence type="ECO:0000313" key="10">
    <source>
        <dbReference type="EMBL" id="BAC51575.1"/>
    </source>
</evidence>
<dbReference type="InterPro" id="IPR003362">
    <property type="entry name" value="Bact_transf"/>
</dbReference>
<keyword evidence="5 8" id="KW-1133">Transmembrane helix</keyword>
<dbReference type="NCBIfam" id="TIGR03025">
    <property type="entry name" value="EPS_sugtrans"/>
    <property type="match status" value="1"/>
</dbReference>
<proteinExistence type="inferred from homology"/>
<accession>Q89GN5</accession>
<evidence type="ECO:0000256" key="1">
    <source>
        <dbReference type="ARBA" id="ARBA00004141"/>
    </source>
</evidence>
<reference evidence="11" key="1">
    <citation type="journal article" date="2002" name="DNA Res.">
        <title>Complete genomic sequence of nitrogen-fixing symbiotic bacterium Bradyrhizobium japonicum USDA110.</title>
        <authorList>
            <person name="Kaneko T."/>
            <person name="Nakamura Y."/>
            <person name="Sato S."/>
            <person name="Minamisawa K."/>
            <person name="Uchiumi T."/>
            <person name="Sasamoto S."/>
            <person name="Watanabe A."/>
            <person name="Idesawa K."/>
            <person name="Iriguchi M."/>
            <person name="Kawashima K."/>
            <person name="Kohara M."/>
            <person name="Matsumoto M."/>
            <person name="Shimpo S."/>
            <person name="Tsuruoka H."/>
            <person name="Wada T."/>
            <person name="Yamada M."/>
            <person name="Tabata S."/>
        </authorList>
    </citation>
    <scope>NUCLEOTIDE SEQUENCE [LARGE SCALE GENOMIC DNA]</scope>
    <source>
        <strain evidence="11">JCM 10833 / BCRC 13528 / IAM 13628 / NBRC 14792 / USDA 110</strain>
    </source>
</reference>
<dbReference type="NCBIfam" id="TIGR03023">
    <property type="entry name" value="WcaJ_sugtrans"/>
    <property type="match status" value="1"/>
</dbReference>
<keyword evidence="6 8" id="KW-0472">Membrane</keyword>
<organism evidence="10 11">
    <name type="scientific">Bradyrhizobium diazoefficiens (strain JCM 10833 / BCRC 13528 / IAM 13628 / NBRC 14792 / USDA 110)</name>
    <dbReference type="NCBI Taxonomy" id="224911"/>
    <lineage>
        <taxon>Bacteria</taxon>
        <taxon>Pseudomonadati</taxon>
        <taxon>Pseudomonadota</taxon>
        <taxon>Alphaproteobacteria</taxon>
        <taxon>Hyphomicrobiales</taxon>
        <taxon>Nitrobacteraceae</taxon>
        <taxon>Bradyrhizobium</taxon>
    </lineage>
</organism>
<gene>
    <name evidence="10" type="ordered locus">bll6310</name>
</gene>
<dbReference type="OrthoDB" id="9808602at2"/>
<feature type="transmembrane region" description="Helical" evidence="8">
    <location>
        <begin position="244"/>
        <end position="267"/>
    </location>
</feature>
<sequence length="634" mass="70076">MSRKHQTGRDQAPSDALIAPPAKHCVTETIARCGARHGSKLSIRTWSSNEVVQIDLWRRRGTTTVGAIASKGGLETDARFLGALGRSLPRLGLICPHNLVPRRPRSIDHRGYSTLPTYCQRRPVIECYCFYRSADWELQVSYAFFNSPAPAKRQAHFVAGSRAVAAGTGKNRLVALLVLAASAELVLVAIAAYSAAVLYHRLVLLDPPDASKYIQQSIFISTLQLLVSVGLRQYSRIQTQTRHVFLWSGASSVFFVFSFFISTIFLLKISDGFSRATVIAQAASVLLAVLCTRTVLFSLLQPAIASGLIDARRVILIGDRSHCSEFSARVFVSGIRTIRSFEFPTAGPSSSAMVSAGGALPQAHQLVADCRPLGADDIVILSSESDVPAALALAGALSELPVDVHVVPVGAIDLIAMSRITQFGNMVTMRIFQCPLTQFNRAVKRVFDIAASIAGLVLAIPFFVIIPILIKLDSRGPVLFRQTRHGYNNEPIRVLKFRSMVVMEDGDNFSPAVRNDPRVTRVGRFLRRSNLDELPQLFNVLIGNMSLVGPRPHATSQNETFARLIASFYRRHNVKPGITGWAQVNGYRGDIDTLEKMRRRVEHDLFYIDNWSLLFDVKIVILTLFSRKVYRNAY</sequence>
<dbReference type="EMBL" id="BA000040">
    <property type="protein sequence ID" value="BAC51575.1"/>
    <property type="molecule type" value="Genomic_DNA"/>
</dbReference>
<comment type="similarity">
    <text evidence="2">Belongs to the bacterial sugar transferase family.</text>
</comment>
<dbReference type="Pfam" id="PF02397">
    <property type="entry name" value="Bac_transf"/>
    <property type="match status" value="1"/>
</dbReference>
<dbReference type="InterPro" id="IPR017473">
    <property type="entry name" value="Undecaprenyl-P_gluc_Ptfrase"/>
</dbReference>
<comment type="subcellular location">
    <subcellularLocation>
        <location evidence="1">Membrane</location>
        <topology evidence="1">Multi-pass membrane protein</topology>
    </subcellularLocation>
</comment>
<dbReference type="InterPro" id="IPR017475">
    <property type="entry name" value="EPS_sugar_tfrase"/>
</dbReference>
<evidence type="ECO:0000259" key="9">
    <source>
        <dbReference type="Pfam" id="PF02397"/>
    </source>
</evidence>
<keyword evidence="3" id="KW-0808">Transferase</keyword>
<dbReference type="PANTHER" id="PTHR30576:SF21">
    <property type="entry name" value="UDP-GLUCOSE:UNDECAPRENYL-PHOSPHATE GLUCOSE-1-PHOSPHATE TRANSFERASE"/>
    <property type="match status" value="1"/>
</dbReference>
<dbReference type="KEGG" id="bja:bll6310"/>